<accession>A0A7S4R6B5</accession>
<evidence type="ECO:0000313" key="1">
    <source>
        <dbReference type="EMBL" id="CAE4604770.1"/>
    </source>
</evidence>
<proteinExistence type="predicted"/>
<gene>
    <name evidence="1" type="ORF">AMON00008_LOCUS30820</name>
</gene>
<reference evidence="1" key="1">
    <citation type="submission" date="2021-01" db="EMBL/GenBank/DDBJ databases">
        <authorList>
            <person name="Corre E."/>
            <person name="Pelletier E."/>
            <person name="Niang G."/>
            <person name="Scheremetjew M."/>
            <person name="Finn R."/>
            <person name="Kale V."/>
            <person name="Holt S."/>
            <person name="Cochrane G."/>
            <person name="Meng A."/>
            <person name="Brown T."/>
            <person name="Cohen L."/>
        </authorList>
    </citation>
    <scope>NUCLEOTIDE SEQUENCE</scope>
    <source>
        <strain evidence="1">CCMP3105</strain>
    </source>
</reference>
<name>A0A7S4R6B5_9DINO</name>
<protein>
    <submittedName>
        <fullName evidence="1">Uncharacterized protein</fullName>
    </submittedName>
</protein>
<dbReference type="AlphaFoldDB" id="A0A7S4R6B5"/>
<dbReference type="EMBL" id="HBNR01044296">
    <property type="protein sequence ID" value="CAE4604770.1"/>
    <property type="molecule type" value="Transcribed_RNA"/>
</dbReference>
<organism evidence="1">
    <name type="scientific">Alexandrium monilatum</name>
    <dbReference type="NCBI Taxonomy" id="311494"/>
    <lineage>
        <taxon>Eukaryota</taxon>
        <taxon>Sar</taxon>
        <taxon>Alveolata</taxon>
        <taxon>Dinophyceae</taxon>
        <taxon>Gonyaulacales</taxon>
        <taxon>Pyrocystaceae</taxon>
        <taxon>Alexandrium</taxon>
    </lineage>
</organism>
<sequence length="112" mass="12074">MALVQGGSSMDTLQSAGLSSDAAKDVYAVLQKAGLSAKDDLRQAWMNAESGEWTRLAIDSETKQKLMVYFEKDLGISYGKMKVPPKAMCTSMAGSTLQTRGGQMVGPWRSGY</sequence>